<evidence type="ECO:0000313" key="9">
    <source>
        <dbReference type="EMBL" id="OOZ38533.1"/>
    </source>
</evidence>
<evidence type="ECO:0000256" key="6">
    <source>
        <dbReference type="HAMAP-Rule" id="MF_01859"/>
    </source>
</evidence>
<proteinExistence type="inferred from homology"/>
<dbReference type="EMBL" id="MPRL01000084">
    <property type="protein sequence ID" value="OOZ38533.1"/>
    <property type="molecule type" value="Genomic_DNA"/>
</dbReference>
<dbReference type="InterPro" id="IPR058679">
    <property type="entry name" value="RlmG_N"/>
</dbReference>
<dbReference type="SUPFAM" id="SSF53335">
    <property type="entry name" value="S-adenosyl-L-methionine-dependent methyltransferases"/>
    <property type="match status" value="1"/>
</dbReference>
<evidence type="ECO:0000256" key="3">
    <source>
        <dbReference type="ARBA" id="ARBA00022603"/>
    </source>
</evidence>
<keyword evidence="4 6" id="KW-0808">Transferase</keyword>
<evidence type="ECO:0000313" key="10">
    <source>
        <dbReference type="Proteomes" id="UP000191110"/>
    </source>
</evidence>
<comment type="subcellular location">
    <subcellularLocation>
        <location evidence="6">Cytoplasm</location>
    </subcellularLocation>
</comment>
<dbReference type="GO" id="GO:0052916">
    <property type="term" value="F:23S rRNA (guanine(1835)-N(2))-methyltransferase activity"/>
    <property type="evidence" value="ECO:0007669"/>
    <property type="project" value="UniProtKB-EC"/>
</dbReference>
<dbReference type="PROSITE" id="PS00092">
    <property type="entry name" value="N6_MTASE"/>
    <property type="match status" value="1"/>
</dbReference>
<name>A0A1T2L0A3_9GAMM</name>
<feature type="domain" description="RlmG N-terminal" evidence="8">
    <location>
        <begin position="10"/>
        <end position="189"/>
    </location>
</feature>
<dbReference type="OrthoDB" id="29650at2"/>
<dbReference type="InterPro" id="IPR007848">
    <property type="entry name" value="Small_mtfrase_dom"/>
</dbReference>
<keyword evidence="5 6" id="KW-0949">S-adenosyl-L-methionine</keyword>
<dbReference type="GO" id="GO:0003677">
    <property type="term" value="F:DNA binding"/>
    <property type="evidence" value="ECO:0007669"/>
    <property type="project" value="InterPro"/>
</dbReference>
<evidence type="ECO:0000259" key="7">
    <source>
        <dbReference type="Pfam" id="PF05175"/>
    </source>
</evidence>
<dbReference type="EC" id="2.1.1.174" evidence="6"/>
<dbReference type="PIRSF" id="PIRSF037565">
    <property type="entry name" value="RRNA_m2G_Mtase_RsmD_prd"/>
    <property type="match status" value="1"/>
</dbReference>
<dbReference type="InterPro" id="IPR029063">
    <property type="entry name" value="SAM-dependent_MTases_sf"/>
</dbReference>
<dbReference type="InterPro" id="IPR002052">
    <property type="entry name" value="DNA_methylase_N6_adenine_CS"/>
</dbReference>
<comment type="catalytic activity">
    <reaction evidence="6">
        <text>guanosine(1835) in 23S rRNA + S-adenosyl-L-methionine = N(2)-methylguanosine(1835) in 23S rRNA + S-adenosyl-L-homocysteine + H(+)</text>
        <dbReference type="Rhea" id="RHEA:42744"/>
        <dbReference type="Rhea" id="RHEA-COMP:10217"/>
        <dbReference type="Rhea" id="RHEA-COMP:10218"/>
        <dbReference type="ChEBI" id="CHEBI:15378"/>
        <dbReference type="ChEBI" id="CHEBI:57856"/>
        <dbReference type="ChEBI" id="CHEBI:59789"/>
        <dbReference type="ChEBI" id="CHEBI:74269"/>
        <dbReference type="ChEBI" id="CHEBI:74481"/>
        <dbReference type="EC" id="2.1.1.174"/>
    </reaction>
</comment>
<gene>
    <name evidence="6" type="primary">rlmG</name>
    <name evidence="9" type="ORF">BOW53_15220</name>
</gene>
<keyword evidence="2 6" id="KW-0698">rRNA processing</keyword>
<dbReference type="CDD" id="cd02440">
    <property type="entry name" value="AdoMet_MTases"/>
    <property type="match status" value="1"/>
</dbReference>
<protein>
    <recommendedName>
        <fullName evidence="6">Ribosomal RNA large subunit methyltransferase G</fullName>
        <ecNumber evidence="6">2.1.1.174</ecNumber>
    </recommendedName>
    <alternativeName>
        <fullName evidence="6">23S rRNA m2G1835 methyltransferase</fullName>
    </alternativeName>
    <alternativeName>
        <fullName evidence="6">rRNA (guanine-N(2)-)-methyltransferase RlmG</fullName>
    </alternativeName>
</protein>
<dbReference type="PANTHER" id="PTHR47816">
    <property type="entry name" value="RIBOSOMAL RNA SMALL SUBUNIT METHYLTRANSFERASE C"/>
    <property type="match status" value="1"/>
</dbReference>
<evidence type="ECO:0000256" key="1">
    <source>
        <dbReference type="ARBA" id="ARBA00022490"/>
    </source>
</evidence>
<keyword evidence="1 6" id="KW-0963">Cytoplasm</keyword>
<dbReference type="HAMAP" id="MF_01859">
    <property type="entry name" value="23SrRNA_methyltr_G"/>
    <property type="match status" value="1"/>
</dbReference>
<dbReference type="Proteomes" id="UP000191110">
    <property type="component" value="Unassembled WGS sequence"/>
</dbReference>
<keyword evidence="10" id="KW-1185">Reference proteome</keyword>
<dbReference type="PANTHER" id="PTHR47816:SF5">
    <property type="entry name" value="RIBOSOMAL RNA LARGE SUBUNIT METHYLTRANSFERASE G"/>
    <property type="match status" value="1"/>
</dbReference>
<evidence type="ECO:0000259" key="8">
    <source>
        <dbReference type="Pfam" id="PF26049"/>
    </source>
</evidence>
<dbReference type="Gene3D" id="3.40.50.150">
    <property type="entry name" value="Vaccinia Virus protein VP39"/>
    <property type="match status" value="2"/>
</dbReference>
<dbReference type="PRINTS" id="PR00508">
    <property type="entry name" value="S21N4MTFRASE"/>
</dbReference>
<sequence length="385" mass="42678">MPRSRGLIEEQANFPQASVVLKRLPKRRRELLRAWDAADEYLLNHLNEQQLPVAGSRVAIVNDSFGALAVTLAEYAPTAISDSWLSQAATRMNLQENGLADSAVTLLSALDELQGEFDLVLIKVPKTLALLEHQLIELAPHLTPTSQLIFAGMVKLLPSSVWKLIERLVGPTTTSLAKKKAKLIIAQPDGSLKMPENPYPHCYTLEGSDYRICNHANVFSRDSLDIGTRFFLQHLPQMPEAKEIVDLGCGNGVVGLIAAEKNPQASIHFVDESFMAVASAQQNFETAFGDSRSAQFSVGDGLEEFAVESVDLILCNPPFHQQQAVGDQIAMSMFRESKRVLRRGGELWVIGNRHLGYHTTLKRLFGRVQNIESNEKFVILRVLQS</sequence>
<dbReference type="InterPro" id="IPR017237">
    <property type="entry name" value="RLMG"/>
</dbReference>
<dbReference type="Pfam" id="PF05175">
    <property type="entry name" value="MTS"/>
    <property type="match status" value="1"/>
</dbReference>
<feature type="domain" description="Methyltransferase small" evidence="7">
    <location>
        <begin position="210"/>
        <end position="381"/>
    </location>
</feature>
<accession>A0A1T2L0A3</accession>
<dbReference type="GO" id="GO:0005737">
    <property type="term" value="C:cytoplasm"/>
    <property type="evidence" value="ECO:0007669"/>
    <property type="project" value="UniProtKB-SubCell"/>
</dbReference>
<dbReference type="InterPro" id="IPR046977">
    <property type="entry name" value="RsmC/RlmG"/>
</dbReference>
<keyword evidence="3 6" id="KW-0489">Methyltransferase</keyword>
<dbReference type="AlphaFoldDB" id="A0A1T2L0A3"/>
<dbReference type="InterPro" id="IPR001091">
    <property type="entry name" value="RM_Methyltransferase"/>
</dbReference>
<evidence type="ECO:0000256" key="2">
    <source>
        <dbReference type="ARBA" id="ARBA00022552"/>
    </source>
</evidence>
<dbReference type="Pfam" id="PF26049">
    <property type="entry name" value="RLMG_N"/>
    <property type="match status" value="1"/>
</dbReference>
<comment type="caution">
    <text evidence="9">The sequence shown here is derived from an EMBL/GenBank/DDBJ whole genome shotgun (WGS) entry which is preliminary data.</text>
</comment>
<comment type="similarity">
    <text evidence="6">Belongs to the methyltransferase superfamily. RlmG family.</text>
</comment>
<reference evidence="9 10" key="1">
    <citation type="submission" date="2016-11" db="EMBL/GenBank/DDBJ databases">
        <title>Mixed transmission modes and dynamic genome evolution in an obligate animal-bacterial symbiosis.</title>
        <authorList>
            <person name="Russell S.L."/>
            <person name="Corbett-Detig R.B."/>
            <person name="Cavanaugh C.M."/>
        </authorList>
    </citation>
    <scope>NUCLEOTIDE SEQUENCE [LARGE SCALE GENOMIC DNA]</scope>
    <source>
        <strain evidence="9">Sveles-Q1</strain>
    </source>
</reference>
<evidence type="ECO:0000256" key="5">
    <source>
        <dbReference type="ARBA" id="ARBA00022691"/>
    </source>
</evidence>
<comment type="function">
    <text evidence="6">Specifically methylates the guanine in position 1835 (m2G1835) of 23S rRNA.</text>
</comment>
<organism evidence="9 10">
    <name type="scientific">Solemya pervernicosa gill symbiont</name>
    <dbReference type="NCBI Taxonomy" id="642797"/>
    <lineage>
        <taxon>Bacteria</taxon>
        <taxon>Pseudomonadati</taxon>
        <taxon>Pseudomonadota</taxon>
        <taxon>Gammaproteobacteria</taxon>
        <taxon>sulfur-oxidizing symbionts</taxon>
    </lineage>
</organism>
<evidence type="ECO:0000256" key="4">
    <source>
        <dbReference type="ARBA" id="ARBA00022679"/>
    </source>
</evidence>